<organism evidence="1 2">
    <name type="scientific">Tannerella sp. oral taxon BU063 isolate Cell 8/11</name>
    <dbReference type="NCBI Taxonomy" id="1411915"/>
    <lineage>
        <taxon>Bacteria</taxon>
        <taxon>Pseudomonadati</taxon>
        <taxon>Bacteroidota</taxon>
        <taxon>Bacteroidia</taxon>
        <taxon>Bacteroidales</taxon>
        <taxon>Tannerellaceae</taxon>
        <taxon>Tannerella</taxon>
    </lineage>
</organism>
<evidence type="ECO:0000313" key="1">
    <source>
        <dbReference type="EMBL" id="ETK12170.1"/>
    </source>
</evidence>
<evidence type="ECO:0000313" key="2">
    <source>
        <dbReference type="Proteomes" id="UP000034980"/>
    </source>
</evidence>
<gene>
    <name evidence="1" type="ORF">T235_11375</name>
</gene>
<dbReference type="AlphaFoldDB" id="W2CYE3"/>
<name>W2CYE3_9BACT</name>
<accession>W2CYE3</accession>
<protein>
    <submittedName>
        <fullName evidence="1">Uncharacterized protein</fullName>
    </submittedName>
</protein>
<reference evidence="1 2" key="1">
    <citation type="submission" date="2013-11" db="EMBL/GenBank/DDBJ databases">
        <title>Single cell genomics of uncultured Tannerella BU063 (oral taxon 286).</title>
        <authorList>
            <person name="Beall C.J."/>
            <person name="Campbell A.G."/>
            <person name="Griffen A.L."/>
            <person name="Podar M."/>
            <person name="Leys E.J."/>
        </authorList>
    </citation>
    <scope>NUCLEOTIDE SEQUENCE [LARGE SCALE GENOMIC DNA]</scope>
    <source>
        <strain evidence="1">Cell 8/11</strain>
    </source>
</reference>
<sequence length="34" mass="3791">MLKKIGMQLDYEELEGDIYTADERVARGEGGSSE</sequence>
<dbReference type="EMBL" id="AYYF01001355">
    <property type="protein sequence ID" value="ETK12170.1"/>
    <property type="molecule type" value="Genomic_DNA"/>
</dbReference>
<dbReference type="Proteomes" id="UP000034980">
    <property type="component" value="Unassembled WGS sequence"/>
</dbReference>
<comment type="caution">
    <text evidence="1">The sequence shown here is derived from an EMBL/GenBank/DDBJ whole genome shotgun (WGS) entry which is preliminary data.</text>
</comment>
<proteinExistence type="predicted"/>